<dbReference type="RefSeq" id="WP_124842550.1">
    <property type="nucleotide sequence ID" value="NZ_RQZG01000001.1"/>
</dbReference>
<evidence type="ECO:0000313" key="3">
    <source>
        <dbReference type="Proteomes" id="UP000280819"/>
    </source>
</evidence>
<dbReference type="Proteomes" id="UP000280819">
    <property type="component" value="Unassembled WGS sequence"/>
</dbReference>
<dbReference type="AlphaFoldDB" id="A0A3P1TEP1"/>
<reference evidence="2 3" key="1">
    <citation type="submission" date="2018-11" db="EMBL/GenBank/DDBJ databases">
        <title>Genomes From Bacteria Associated with the Canine Oral Cavity: a Test Case for Automated Genome-Based Taxonomic Assignment.</title>
        <authorList>
            <person name="Coil D.A."/>
            <person name="Jospin G."/>
            <person name="Darling A.E."/>
            <person name="Wallis C."/>
            <person name="Davis I.J."/>
            <person name="Harris S."/>
            <person name="Eisen J.A."/>
            <person name="Holcombe L.J."/>
            <person name="O'Flynn C."/>
        </authorList>
    </citation>
    <scope>NUCLEOTIDE SEQUENCE [LARGE SCALE GENOMIC DNA]</scope>
    <source>
        <strain evidence="2 3">OH887_COT-365</strain>
    </source>
</reference>
<feature type="transmembrane region" description="Helical" evidence="1">
    <location>
        <begin position="52"/>
        <end position="74"/>
    </location>
</feature>
<comment type="caution">
    <text evidence="2">The sequence shown here is derived from an EMBL/GenBank/DDBJ whole genome shotgun (WGS) entry which is preliminary data.</text>
</comment>
<evidence type="ECO:0000256" key="1">
    <source>
        <dbReference type="SAM" id="Phobius"/>
    </source>
</evidence>
<dbReference type="OrthoDB" id="428263at2"/>
<feature type="transmembrane region" description="Helical" evidence="1">
    <location>
        <begin position="86"/>
        <end position="103"/>
    </location>
</feature>
<accession>A0A3P1TEP1</accession>
<dbReference type="InterPro" id="IPR013901">
    <property type="entry name" value="Anthrone_oxy"/>
</dbReference>
<evidence type="ECO:0000313" key="2">
    <source>
        <dbReference type="EMBL" id="RRD07386.1"/>
    </source>
</evidence>
<dbReference type="EMBL" id="RQZG01000001">
    <property type="protein sequence ID" value="RRD07386.1"/>
    <property type="molecule type" value="Genomic_DNA"/>
</dbReference>
<protein>
    <submittedName>
        <fullName evidence="2">DUF1772 domain-containing protein</fullName>
    </submittedName>
</protein>
<keyword evidence="1" id="KW-1133">Transmembrane helix</keyword>
<gene>
    <name evidence="2" type="ORF">EII34_02580</name>
</gene>
<organism evidence="2 3">
    <name type="scientific">Arachnia propionica</name>
    <dbReference type="NCBI Taxonomy" id="1750"/>
    <lineage>
        <taxon>Bacteria</taxon>
        <taxon>Bacillati</taxon>
        <taxon>Actinomycetota</taxon>
        <taxon>Actinomycetes</taxon>
        <taxon>Propionibacteriales</taxon>
        <taxon>Propionibacteriaceae</taxon>
        <taxon>Arachnia</taxon>
    </lineage>
</organism>
<keyword evidence="1" id="KW-0472">Membrane</keyword>
<name>A0A3P1TEP1_9ACTN</name>
<sequence>MFSLLDALAVAASVANGLLAGLFLAFACAVAPGLRHVDDAVYVQAFRSINRVILNGWFLLVFFAAPLTATAHALLETWQTDETPPVSAWTGAVCSVLTFAMTVTRNVPLNTQLDRAAVSTASEQHAARGRFEERWNWWNLARTMTSISALLSLVTASVLA</sequence>
<proteinExistence type="predicted"/>
<keyword evidence="1" id="KW-0812">Transmembrane</keyword>
<feature type="transmembrane region" description="Helical" evidence="1">
    <location>
        <begin position="6"/>
        <end position="31"/>
    </location>
</feature>
<dbReference type="Pfam" id="PF08592">
    <property type="entry name" value="Anthrone_oxy"/>
    <property type="match status" value="1"/>
</dbReference>